<feature type="chain" id="PRO_5043742249" evidence="1">
    <location>
        <begin position="19"/>
        <end position="157"/>
    </location>
</feature>
<name>A0AAV6QJW7_SOLSE</name>
<dbReference type="Proteomes" id="UP000693946">
    <property type="component" value="Linkage Group LG5"/>
</dbReference>
<dbReference type="AlphaFoldDB" id="A0AAV6QJW7"/>
<accession>A0AAV6QJW7</accession>
<feature type="signal peptide" evidence="1">
    <location>
        <begin position="1"/>
        <end position="18"/>
    </location>
</feature>
<evidence type="ECO:0000256" key="1">
    <source>
        <dbReference type="SAM" id="SignalP"/>
    </source>
</evidence>
<keyword evidence="1" id="KW-0732">Signal</keyword>
<organism evidence="2 3">
    <name type="scientific">Solea senegalensis</name>
    <name type="common">Senegalese sole</name>
    <dbReference type="NCBI Taxonomy" id="28829"/>
    <lineage>
        <taxon>Eukaryota</taxon>
        <taxon>Metazoa</taxon>
        <taxon>Chordata</taxon>
        <taxon>Craniata</taxon>
        <taxon>Vertebrata</taxon>
        <taxon>Euteleostomi</taxon>
        <taxon>Actinopterygii</taxon>
        <taxon>Neopterygii</taxon>
        <taxon>Teleostei</taxon>
        <taxon>Neoteleostei</taxon>
        <taxon>Acanthomorphata</taxon>
        <taxon>Carangaria</taxon>
        <taxon>Pleuronectiformes</taxon>
        <taxon>Pleuronectoidei</taxon>
        <taxon>Soleidae</taxon>
        <taxon>Solea</taxon>
    </lineage>
</organism>
<evidence type="ECO:0000313" key="3">
    <source>
        <dbReference type="Proteomes" id="UP000693946"/>
    </source>
</evidence>
<dbReference type="EMBL" id="JAGKHQ010000017">
    <property type="protein sequence ID" value="KAG7490483.1"/>
    <property type="molecule type" value="Genomic_DNA"/>
</dbReference>
<evidence type="ECO:0000313" key="2">
    <source>
        <dbReference type="EMBL" id="KAG7490483.1"/>
    </source>
</evidence>
<gene>
    <name evidence="2" type="ORF">JOB18_036491</name>
</gene>
<keyword evidence="3" id="KW-1185">Reference proteome</keyword>
<sequence length="157" mass="17212">MDVPSAVLILLLIAQAAGGPVKRGAWDESIRLMEEKRQAALKYLNELFPNDSCVSMNITEGVGAELQSLDASPLSPFRHCMEKVVALTPELSPQLLTIGQYIQHMVQPGSDHTPSHNCSIPSFEHELEKYSYVKCLLQLLGEWLNGLSGLGRPSKVA</sequence>
<protein>
    <submittedName>
        <fullName evidence="2">Uncharacterized protein</fullName>
    </submittedName>
</protein>
<reference evidence="2 3" key="1">
    <citation type="journal article" date="2021" name="Sci. Rep.">
        <title>Chromosome anchoring in Senegalese sole (Solea senegalensis) reveals sex-associated markers and genome rearrangements in flatfish.</title>
        <authorList>
            <person name="Guerrero-Cozar I."/>
            <person name="Gomez-Garrido J."/>
            <person name="Berbel C."/>
            <person name="Martinez-Blanch J.F."/>
            <person name="Alioto T."/>
            <person name="Claros M.G."/>
            <person name="Gagnaire P.A."/>
            <person name="Manchado M."/>
        </authorList>
    </citation>
    <scope>NUCLEOTIDE SEQUENCE [LARGE SCALE GENOMIC DNA]</scope>
    <source>
        <strain evidence="2">Sse05_10M</strain>
    </source>
</reference>
<comment type="caution">
    <text evidence="2">The sequence shown here is derived from an EMBL/GenBank/DDBJ whole genome shotgun (WGS) entry which is preliminary data.</text>
</comment>
<proteinExistence type="predicted"/>